<gene>
    <name evidence="9" type="ORF">QO005_003037</name>
</gene>
<keyword evidence="4 7" id="KW-0732">Signal</keyword>
<reference evidence="9 10" key="1">
    <citation type="submission" date="2023-07" db="EMBL/GenBank/DDBJ databases">
        <title>Genomic Encyclopedia of Type Strains, Phase IV (KMG-IV): sequencing the most valuable type-strain genomes for metagenomic binning, comparative biology and taxonomic classification.</title>
        <authorList>
            <person name="Goeker M."/>
        </authorList>
    </citation>
    <scope>NUCLEOTIDE SEQUENCE [LARGE SCALE GENOMIC DNA]</scope>
    <source>
        <strain evidence="9 10">DSM 100301</strain>
    </source>
</reference>
<organism evidence="9 10">
    <name type="scientific">Rhizobium paknamense</name>
    <dbReference type="NCBI Taxonomy" id="1206817"/>
    <lineage>
        <taxon>Bacteria</taxon>
        <taxon>Pseudomonadati</taxon>
        <taxon>Pseudomonadota</taxon>
        <taxon>Alphaproteobacteria</taxon>
        <taxon>Hyphomicrobiales</taxon>
        <taxon>Rhizobiaceae</taxon>
        <taxon>Rhizobium/Agrobacterium group</taxon>
        <taxon>Rhizobium</taxon>
    </lineage>
</organism>
<dbReference type="RefSeq" id="WP_307158874.1">
    <property type="nucleotide sequence ID" value="NZ_JAUSWH010000009.1"/>
</dbReference>
<feature type="chain" id="PRO_5047100127" evidence="7">
    <location>
        <begin position="26"/>
        <end position="122"/>
    </location>
</feature>
<dbReference type="InterPro" id="IPR007348">
    <property type="entry name" value="CopC_dom"/>
</dbReference>
<protein>
    <submittedName>
        <fullName evidence="9">Methionine-rich copper-binding protein CopC</fullName>
    </submittedName>
</protein>
<keyword evidence="3" id="KW-0479">Metal-binding</keyword>
<evidence type="ECO:0000256" key="2">
    <source>
        <dbReference type="ARBA" id="ARBA00010509"/>
    </source>
</evidence>
<comment type="similarity">
    <text evidence="2">Belongs to the CopC family.</text>
</comment>
<accession>A0ABU0IH21</accession>
<evidence type="ECO:0000256" key="7">
    <source>
        <dbReference type="SAM" id="SignalP"/>
    </source>
</evidence>
<evidence type="ECO:0000256" key="5">
    <source>
        <dbReference type="ARBA" id="ARBA00022764"/>
    </source>
</evidence>
<proteinExistence type="inferred from homology"/>
<dbReference type="PANTHER" id="PTHR34820:SF4">
    <property type="entry name" value="INNER MEMBRANE PROTEIN YEBZ"/>
    <property type="match status" value="1"/>
</dbReference>
<name>A0ABU0IH21_9HYPH</name>
<evidence type="ECO:0000256" key="3">
    <source>
        <dbReference type="ARBA" id="ARBA00022723"/>
    </source>
</evidence>
<evidence type="ECO:0000256" key="4">
    <source>
        <dbReference type="ARBA" id="ARBA00022729"/>
    </source>
</evidence>
<feature type="signal peptide" evidence="7">
    <location>
        <begin position="1"/>
        <end position="25"/>
    </location>
</feature>
<dbReference type="InterPro" id="IPR032694">
    <property type="entry name" value="CopC/D"/>
</dbReference>
<dbReference type="InterPro" id="IPR014756">
    <property type="entry name" value="Ig_E-set"/>
</dbReference>
<evidence type="ECO:0000313" key="9">
    <source>
        <dbReference type="EMBL" id="MDQ0456695.1"/>
    </source>
</evidence>
<dbReference type="EMBL" id="JAUSWH010000009">
    <property type="protein sequence ID" value="MDQ0456695.1"/>
    <property type="molecule type" value="Genomic_DNA"/>
</dbReference>
<feature type="domain" description="CopC" evidence="8">
    <location>
        <begin position="26"/>
        <end position="120"/>
    </location>
</feature>
<evidence type="ECO:0000256" key="6">
    <source>
        <dbReference type="ARBA" id="ARBA00023008"/>
    </source>
</evidence>
<keyword evidence="10" id="KW-1185">Reference proteome</keyword>
<comment type="caution">
    <text evidence="9">The sequence shown here is derived from an EMBL/GenBank/DDBJ whole genome shotgun (WGS) entry which is preliminary data.</text>
</comment>
<dbReference type="Proteomes" id="UP001235269">
    <property type="component" value="Unassembled WGS sequence"/>
</dbReference>
<keyword evidence="5" id="KW-0574">Periplasm</keyword>
<evidence type="ECO:0000256" key="1">
    <source>
        <dbReference type="ARBA" id="ARBA00004418"/>
    </source>
</evidence>
<evidence type="ECO:0000259" key="8">
    <source>
        <dbReference type="Pfam" id="PF04234"/>
    </source>
</evidence>
<dbReference type="InterPro" id="IPR047685">
    <property type="entry name" value="CopC-like"/>
</dbReference>
<evidence type="ECO:0000313" key="10">
    <source>
        <dbReference type="Proteomes" id="UP001235269"/>
    </source>
</evidence>
<dbReference type="InterPro" id="IPR014755">
    <property type="entry name" value="Cu-Rt/internalin_Ig-like"/>
</dbReference>
<dbReference type="SUPFAM" id="SSF81296">
    <property type="entry name" value="E set domains"/>
    <property type="match status" value="1"/>
</dbReference>
<keyword evidence="6" id="KW-0186">Copper</keyword>
<comment type="subcellular location">
    <subcellularLocation>
        <location evidence="1">Periplasm</location>
    </subcellularLocation>
</comment>
<dbReference type="PANTHER" id="PTHR34820">
    <property type="entry name" value="INNER MEMBRANE PROTEIN YEBZ"/>
    <property type="match status" value="1"/>
</dbReference>
<dbReference type="Pfam" id="PF04234">
    <property type="entry name" value="CopC"/>
    <property type="match status" value="1"/>
</dbReference>
<dbReference type="NCBIfam" id="NF033814">
    <property type="entry name" value="copper_CopC"/>
    <property type="match status" value="1"/>
</dbReference>
<dbReference type="Gene3D" id="2.60.40.1220">
    <property type="match status" value="1"/>
</dbReference>
<sequence length="122" mass="12643">MPHKSVRLGLLSLAASLVLAGQAFAHAHLSAASPADKEKRATSPSDISLTFTEALDVKFSGIDLSSGAEKIKTGDASLGPDGKVLKVAVPQPLKPGTYTVNWHVLSVDGHKTNGTLTFTIAP</sequence>